<comment type="caution">
    <text evidence="1">The sequence shown here is derived from an EMBL/GenBank/DDBJ whole genome shotgun (WGS) entry which is preliminary data.</text>
</comment>
<organism evidence="1 2">
    <name type="scientific">Pseudonocardia acidicola</name>
    <dbReference type="NCBI Taxonomy" id="2724939"/>
    <lineage>
        <taxon>Bacteria</taxon>
        <taxon>Bacillati</taxon>
        <taxon>Actinomycetota</taxon>
        <taxon>Actinomycetes</taxon>
        <taxon>Pseudonocardiales</taxon>
        <taxon>Pseudonocardiaceae</taxon>
        <taxon>Pseudonocardia</taxon>
    </lineage>
</organism>
<protein>
    <recommendedName>
        <fullName evidence="3">Small CPxCG-related zinc finger protein</fullName>
    </recommendedName>
</protein>
<dbReference type="Proteomes" id="UP000820669">
    <property type="component" value="Unassembled WGS sequence"/>
</dbReference>
<gene>
    <name evidence="1" type="ORF">HF526_00510</name>
</gene>
<sequence length="81" mass="8861">MTGRPAGHTLVDRRFAADAEAHRRDAPRFCPRCAGELAGSGIVTEFWEAEDRRFYCWCGGCGWTGEVIPSGSGVLGHEPEH</sequence>
<evidence type="ECO:0000313" key="1">
    <source>
        <dbReference type="EMBL" id="NMH95814.1"/>
    </source>
</evidence>
<evidence type="ECO:0000313" key="2">
    <source>
        <dbReference type="Proteomes" id="UP000820669"/>
    </source>
</evidence>
<evidence type="ECO:0008006" key="3">
    <source>
        <dbReference type="Google" id="ProtNLM"/>
    </source>
</evidence>
<reference evidence="1 2" key="1">
    <citation type="submission" date="2020-04" db="EMBL/GenBank/DDBJ databases">
        <authorList>
            <person name="Klaysubun C."/>
            <person name="Duangmal K."/>
            <person name="Lipun K."/>
        </authorList>
    </citation>
    <scope>NUCLEOTIDE SEQUENCE [LARGE SCALE GENOMIC DNA]</scope>
    <source>
        <strain evidence="1 2">K10HN5</strain>
    </source>
</reference>
<proteinExistence type="predicted"/>
<dbReference type="EMBL" id="JAAXLA010000001">
    <property type="protein sequence ID" value="NMH95814.1"/>
    <property type="molecule type" value="Genomic_DNA"/>
</dbReference>
<name>A0ABX1S2N2_9PSEU</name>
<dbReference type="RefSeq" id="WP_169379187.1">
    <property type="nucleotide sequence ID" value="NZ_JAAXLA010000001.1"/>
</dbReference>
<accession>A0ABX1S2N2</accession>
<keyword evidence="2" id="KW-1185">Reference proteome</keyword>